<evidence type="ECO:0000256" key="1">
    <source>
        <dbReference type="SAM" id="MobiDB-lite"/>
    </source>
</evidence>
<reference evidence="2" key="1">
    <citation type="journal article" date="2021" name="Proc. Natl. Acad. Sci. U.S.A.">
        <title>A Catalog of Tens of Thousands of Viruses from Human Metagenomes Reveals Hidden Associations with Chronic Diseases.</title>
        <authorList>
            <person name="Tisza M.J."/>
            <person name="Buck C.B."/>
        </authorList>
    </citation>
    <scope>NUCLEOTIDE SEQUENCE</scope>
    <source>
        <strain evidence="2">Ct5ra14</strain>
    </source>
</reference>
<feature type="region of interest" description="Disordered" evidence="1">
    <location>
        <begin position="297"/>
        <end position="325"/>
    </location>
</feature>
<organism evidence="2">
    <name type="scientific">Myoviridae sp. ct5ra14</name>
    <dbReference type="NCBI Taxonomy" id="2827659"/>
    <lineage>
        <taxon>Viruses</taxon>
        <taxon>Duplodnaviria</taxon>
        <taxon>Heunggongvirae</taxon>
        <taxon>Uroviricota</taxon>
        <taxon>Caudoviricetes</taxon>
    </lineage>
</organism>
<protein>
    <submittedName>
        <fullName evidence="2">LONG TAIL FIBER PROTEIN P37 PROTEIN, FIBER PROTEIN.2A</fullName>
    </submittedName>
</protein>
<evidence type="ECO:0000313" key="2">
    <source>
        <dbReference type="EMBL" id="DAF57255.1"/>
    </source>
</evidence>
<dbReference type="SUPFAM" id="SSF88874">
    <property type="entry name" value="Receptor-binding domain of short tail fibre protein gp12"/>
    <property type="match status" value="1"/>
</dbReference>
<accession>A0A8S5T2Q9</accession>
<dbReference type="EMBL" id="BK032730">
    <property type="protein sequence ID" value="DAF57255.1"/>
    <property type="molecule type" value="Genomic_DNA"/>
</dbReference>
<name>A0A8S5T2Q9_9CAUD</name>
<sequence>MSNYPKFQIPGVVAANGEYTIPPLTPTEAGTGRLSVQEGWGQVNAVPIEQGGIPPHKADFNGVLFLLSQFAVWFQQGGIMNYSALLDYEVGNEVMQNGTKYRCLQPNGPHSTAVAPGTNREVWKNIDITVPAGAVVPFYNVTLGGTENRNPIFWGTTQADAGWVLCDGGSDGSGGTVPNLVGKFVKGSLPKNAGTTGGAATIEIPSLSVNGTIGGTALTVAQLPAHSHGASTGGAGDHTHSRGSMNITGTFGGWDCQGGLDGGGAFYVESYGNWKDAGGSFKDDVLRRVGFNAANAWSGTTSTNGNHAHTVSVGNTGSGQTHTHPLSANVSISGVTNEPPFYTLAYFLRLPE</sequence>
<proteinExistence type="predicted"/>